<gene>
    <name evidence="5" type="ORF">GCM10022383_06420</name>
</gene>
<accession>A0ABP7MUC3</accession>
<dbReference type="InterPro" id="IPR028098">
    <property type="entry name" value="Glyco_trans_4-like_N"/>
</dbReference>
<dbReference type="CDD" id="cd03801">
    <property type="entry name" value="GT4_PimA-like"/>
    <property type="match status" value="1"/>
</dbReference>
<evidence type="ECO:0000256" key="2">
    <source>
        <dbReference type="ARBA" id="ARBA00022679"/>
    </source>
</evidence>
<feature type="domain" description="Glycosyltransferase subfamily 4-like N-terminal" evidence="4">
    <location>
        <begin position="16"/>
        <end position="161"/>
    </location>
</feature>
<organism evidence="5 6">
    <name type="scientific">Microbacterium soli</name>
    <dbReference type="NCBI Taxonomy" id="446075"/>
    <lineage>
        <taxon>Bacteria</taxon>
        <taxon>Bacillati</taxon>
        <taxon>Actinomycetota</taxon>
        <taxon>Actinomycetes</taxon>
        <taxon>Micrococcales</taxon>
        <taxon>Microbacteriaceae</taxon>
        <taxon>Microbacterium</taxon>
    </lineage>
</organism>
<comment type="caution">
    <text evidence="5">The sequence shown here is derived from an EMBL/GenBank/DDBJ whole genome shotgun (WGS) entry which is preliminary data.</text>
</comment>
<dbReference type="Gene3D" id="3.40.50.2000">
    <property type="entry name" value="Glycogen Phosphorylase B"/>
    <property type="match status" value="2"/>
</dbReference>
<dbReference type="PANTHER" id="PTHR12526:SF510">
    <property type="entry name" value="D-INOSITOL 3-PHOSPHATE GLYCOSYLTRANSFERASE"/>
    <property type="match status" value="1"/>
</dbReference>
<dbReference type="PANTHER" id="PTHR12526">
    <property type="entry name" value="GLYCOSYLTRANSFERASE"/>
    <property type="match status" value="1"/>
</dbReference>
<protein>
    <recommendedName>
        <fullName evidence="7">D-inositol 3-phosphate glycosyltransferase</fullName>
    </recommendedName>
</protein>
<dbReference type="EMBL" id="BAABCP010000001">
    <property type="protein sequence ID" value="GAA3930483.1"/>
    <property type="molecule type" value="Genomic_DNA"/>
</dbReference>
<dbReference type="SUPFAM" id="SSF53756">
    <property type="entry name" value="UDP-Glycosyltransferase/glycogen phosphorylase"/>
    <property type="match status" value="1"/>
</dbReference>
<dbReference type="RefSeq" id="WP_344818060.1">
    <property type="nucleotide sequence ID" value="NZ_BAABCP010000001.1"/>
</dbReference>
<dbReference type="InterPro" id="IPR001296">
    <property type="entry name" value="Glyco_trans_1"/>
</dbReference>
<evidence type="ECO:0000313" key="5">
    <source>
        <dbReference type="EMBL" id="GAA3930483.1"/>
    </source>
</evidence>
<proteinExistence type="predicted"/>
<reference evidence="6" key="1">
    <citation type="journal article" date="2019" name="Int. J. Syst. Evol. Microbiol.">
        <title>The Global Catalogue of Microorganisms (GCM) 10K type strain sequencing project: providing services to taxonomists for standard genome sequencing and annotation.</title>
        <authorList>
            <consortium name="The Broad Institute Genomics Platform"/>
            <consortium name="The Broad Institute Genome Sequencing Center for Infectious Disease"/>
            <person name="Wu L."/>
            <person name="Ma J."/>
        </authorList>
    </citation>
    <scope>NUCLEOTIDE SEQUENCE [LARGE SCALE GENOMIC DNA]</scope>
    <source>
        <strain evidence="6">JCM 17024</strain>
    </source>
</reference>
<name>A0ABP7MUC3_9MICO</name>
<keyword evidence="6" id="KW-1185">Reference proteome</keyword>
<dbReference type="Proteomes" id="UP001501591">
    <property type="component" value="Unassembled WGS sequence"/>
</dbReference>
<evidence type="ECO:0000313" key="6">
    <source>
        <dbReference type="Proteomes" id="UP001501591"/>
    </source>
</evidence>
<keyword evidence="2" id="KW-0808">Transferase</keyword>
<evidence type="ECO:0008006" key="7">
    <source>
        <dbReference type="Google" id="ProtNLM"/>
    </source>
</evidence>
<evidence type="ECO:0000256" key="1">
    <source>
        <dbReference type="ARBA" id="ARBA00022676"/>
    </source>
</evidence>
<evidence type="ECO:0000259" key="3">
    <source>
        <dbReference type="Pfam" id="PF00534"/>
    </source>
</evidence>
<feature type="domain" description="Glycosyl transferase family 1" evidence="3">
    <location>
        <begin position="193"/>
        <end position="347"/>
    </location>
</feature>
<keyword evidence="1" id="KW-0328">Glycosyltransferase</keyword>
<dbReference type="Pfam" id="PF13579">
    <property type="entry name" value="Glyco_trans_4_4"/>
    <property type="match status" value="1"/>
</dbReference>
<evidence type="ECO:0000259" key="4">
    <source>
        <dbReference type="Pfam" id="PF13579"/>
    </source>
</evidence>
<dbReference type="Pfam" id="PF00534">
    <property type="entry name" value="Glycos_transf_1"/>
    <property type="match status" value="1"/>
</dbReference>
<sequence>MHLDHTTVRGGAELALVRLLSAQPDWHAEVLLPASDEDDVFAALPDDVPRLFSGVRQLTGGSSSSPLRMLGLGARLLAQAVATRRHRAVRRSDLVVANSTRAAAYGALAVRGTDRPFVVHVRDLIDRESLGGFGYRLMTELILPRADGIIANSRTTLDSALPFVRDGAVAVSIPSASGITALTAGAGSRGPLRVGMLARIDPWKGQRELLEAFATAFPTGDAQLEFAGGAPFAHEDFAASLRARADQLGIGDRVHLLGHVDDTAARIASWDIAVQYSTRPEPLGQNVLQYLAGGVATVVADEGGPIEWVDDGRNGLRVPPRSVAQLSRALRRLGDDAALRERLADAAVRTPGLMDDIAVAHAHARAYGEVLERAGQHALA</sequence>